<dbReference type="VEuPathDB" id="FungiDB:TEQG_00793"/>
<sequence>MGTHGFRFNDPKNDIEVSHPCRRDYEDIVAHCREVIADLQTPGYYQILAVANDSDGLSQREQSVLDHGLILITARKEKIQFAEEFMREAKNYFGKISVPKECQETSCPMDSSPKISTHYDIKAIWAIEREKRSTITVVQIYVQEELYK</sequence>
<keyword evidence="2" id="KW-1185">Reference proteome</keyword>
<evidence type="ECO:0000313" key="2">
    <source>
        <dbReference type="Proteomes" id="UP000009169"/>
    </source>
</evidence>
<evidence type="ECO:0000313" key="1">
    <source>
        <dbReference type="EMBL" id="EGE01748.1"/>
    </source>
</evidence>
<reference evidence="2" key="1">
    <citation type="journal article" date="2012" name="MBio">
        <title>Comparative genome analysis of Trichophyton rubrum and related dermatophytes reveals candidate genes involved in infection.</title>
        <authorList>
            <person name="Martinez D.A."/>
            <person name="Oliver B.G."/>
            <person name="Graeser Y."/>
            <person name="Goldberg J.M."/>
            <person name="Li W."/>
            <person name="Martinez-Rossi N.M."/>
            <person name="Monod M."/>
            <person name="Shelest E."/>
            <person name="Barton R.C."/>
            <person name="Birch E."/>
            <person name="Brakhage A.A."/>
            <person name="Chen Z."/>
            <person name="Gurr S.J."/>
            <person name="Heiman D."/>
            <person name="Heitman J."/>
            <person name="Kosti I."/>
            <person name="Rossi A."/>
            <person name="Saif S."/>
            <person name="Samalova M."/>
            <person name="Saunders C.W."/>
            <person name="Shea T."/>
            <person name="Summerbell R.C."/>
            <person name="Xu J."/>
            <person name="Young S."/>
            <person name="Zeng Q."/>
            <person name="Birren B.W."/>
            <person name="Cuomo C.A."/>
            <person name="White T.C."/>
        </authorList>
    </citation>
    <scope>NUCLEOTIDE SEQUENCE [LARGE SCALE GENOMIC DNA]</scope>
    <source>
        <strain evidence="2">ATCC MYA-4606 / CBS 127.97</strain>
    </source>
</reference>
<name>F2PII6_TRIEC</name>
<dbReference type="HOGENOM" id="CLU_1760083_0_0_1"/>
<accession>F2PII6</accession>
<dbReference type="EMBL" id="DS995719">
    <property type="protein sequence ID" value="EGE01748.1"/>
    <property type="molecule type" value="Genomic_DNA"/>
</dbReference>
<gene>
    <name evidence="1" type="ORF">TEQG_00793</name>
</gene>
<protein>
    <submittedName>
        <fullName evidence="1">Uncharacterized protein</fullName>
    </submittedName>
</protein>
<dbReference type="Proteomes" id="UP000009169">
    <property type="component" value="Unassembled WGS sequence"/>
</dbReference>
<organism evidence="1 2">
    <name type="scientific">Trichophyton equinum (strain ATCC MYA-4606 / CBS 127.97)</name>
    <name type="common">Horse ringworm fungus</name>
    <dbReference type="NCBI Taxonomy" id="559882"/>
    <lineage>
        <taxon>Eukaryota</taxon>
        <taxon>Fungi</taxon>
        <taxon>Dikarya</taxon>
        <taxon>Ascomycota</taxon>
        <taxon>Pezizomycotina</taxon>
        <taxon>Eurotiomycetes</taxon>
        <taxon>Eurotiomycetidae</taxon>
        <taxon>Onygenales</taxon>
        <taxon>Arthrodermataceae</taxon>
        <taxon>Trichophyton</taxon>
    </lineage>
</organism>
<dbReference type="AlphaFoldDB" id="F2PII6"/>
<proteinExistence type="predicted"/>